<comment type="caution">
    <text evidence="3">The sequence shown here is derived from an EMBL/GenBank/DDBJ whole genome shotgun (WGS) entry which is preliminary data.</text>
</comment>
<dbReference type="RefSeq" id="WP_204003027.1">
    <property type="nucleotide sequence ID" value="NZ_BOOZ01000006.1"/>
</dbReference>
<dbReference type="EMBL" id="BOOZ01000006">
    <property type="protein sequence ID" value="GIJ08425.1"/>
    <property type="molecule type" value="Genomic_DNA"/>
</dbReference>
<sequence length="85" mass="9239">MATRTIVVVTDDLDHSTDNVTTHHLALDGMVYEIDLGPDNLRRLREALAPYINAGRRTGKRTSGRGNATPGTRRSAAPVRGQGTR</sequence>
<feature type="domain" description="Lsr2 dimerization" evidence="2">
    <location>
        <begin position="1"/>
        <end position="59"/>
    </location>
</feature>
<dbReference type="InterPro" id="IPR042261">
    <property type="entry name" value="Lsr2-like_dimerization"/>
</dbReference>
<evidence type="ECO:0000259" key="2">
    <source>
        <dbReference type="Pfam" id="PF11774"/>
    </source>
</evidence>
<organism evidence="3 4">
    <name type="scientific">Micromonospora andamanensis</name>
    <dbReference type="NCBI Taxonomy" id="1287068"/>
    <lineage>
        <taxon>Bacteria</taxon>
        <taxon>Bacillati</taxon>
        <taxon>Actinomycetota</taxon>
        <taxon>Actinomycetes</taxon>
        <taxon>Micromonosporales</taxon>
        <taxon>Micromonosporaceae</taxon>
        <taxon>Micromonospora</taxon>
    </lineage>
</organism>
<reference evidence="3 4" key="1">
    <citation type="submission" date="2021-01" db="EMBL/GenBank/DDBJ databases">
        <title>Whole genome shotgun sequence of Verrucosispora andamanensis NBRC 109075.</title>
        <authorList>
            <person name="Komaki H."/>
            <person name="Tamura T."/>
        </authorList>
    </citation>
    <scope>NUCLEOTIDE SEQUENCE [LARGE SCALE GENOMIC DNA]</scope>
    <source>
        <strain evidence="3 4">NBRC 109075</strain>
    </source>
</reference>
<dbReference type="Gene3D" id="3.30.60.230">
    <property type="entry name" value="Lsr2, dimerization domain"/>
    <property type="match status" value="1"/>
</dbReference>
<gene>
    <name evidence="3" type="ORF">Van01_16390</name>
</gene>
<name>A0ABQ4HS13_9ACTN</name>
<evidence type="ECO:0000313" key="4">
    <source>
        <dbReference type="Proteomes" id="UP000647017"/>
    </source>
</evidence>
<proteinExistence type="predicted"/>
<protein>
    <recommendedName>
        <fullName evidence="2">Lsr2 dimerization domain-containing protein</fullName>
    </recommendedName>
</protein>
<dbReference type="InterPro" id="IPR024412">
    <property type="entry name" value="Lsr2_dim_dom"/>
</dbReference>
<dbReference type="Proteomes" id="UP000647017">
    <property type="component" value="Unassembled WGS sequence"/>
</dbReference>
<keyword evidence="4" id="KW-1185">Reference proteome</keyword>
<feature type="region of interest" description="Disordered" evidence="1">
    <location>
        <begin position="54"/>
        <end position="85"/>
    </location>
</feature>
<evidence type="ECO:0000313" key="3">
    <source>
        <dbReference type="EMBL" id="GIJ08425.1"/>
    </source>
</evidence>
<accession>A0ABQ4HS13</accession>
<dbReference type="Pfam" id="PF11774">
    <property type="entry name" value="Lsr2"/>
    <property type="match status" value="1"/>
</dbReference>
<evidence type="ECO:0000256" key="1">
    <source>
        <dbReference type="SAM" id="MobiDB-lite"/>
    </source>
</evidence>